<feature type="transmembrane region" description="Helical" evidence="1">
    <location>
        <begin position="79"/>
        <end position="98"/>
    </location>
</feature>
<name>A0A502EFV3_9MYCO</name>
<evidence type="ECO:0000313" key="3">
    <source>
        <dbReference type="Proteomes" id="UP000320095"/>
    </source>
</evidence>
<dbReference type="AlphaFoldDB" id="A0A502EFV3"/>
<proteinExistence type="predicted"/>
<dbReference type="OrthoDB" id="4748759at2"/>
<accession>A0A502EFV3</accession>
<reference evidence="2 3" key="1">
    <citation type="journal article" date="2019" name="Environ. Microbiol.">
        <title>Species interactions and distinct microbial communities in high Arctic permafrost affected cryosols are associated with the CH4 and CO2 gas fluxes.</title>
        <authorList>
            <person name="Altshuler I."/>
            <person name="Hamel J."/>
            <person name="Turney S."/>
            <person name="Magnuson E."/>
            <person name="Levesque R."/>
            <person name="Greer C."/>
            <person name="Whyte L.G."/>
        </authorList>
    </citation>
    <scope>NUCLEOTIDE SEQUENCE [LARGE SCALE GENOMIC DNA]</scope>
    <source>
        <strain evidence="2 3">S5.20</strain>
    </source>
</reference>
<comment type="caution">
    <text evidence="2">The sequence shown here is derived from an EMBL/GenBank/DDBJ whole genome shotgun (WGS) entry which is preliminary data.</text>
</comment>
<dbReference type="EMBL" id="RCZG01000002">
    <property type="protein sequence ID" value="TPG35929.1"/>
    <property type="molecule type" value="Genomic_DNA"/>
</dbReference>
<keyword evidence="1" id="KW-0472">Membrane</keyword>
<gene>
    <name evidence="2" type="ORF">EAH80_07860</name>
</gene>
<organism evidence="2 3">
    <name type="scientific">Mycolicibacterium hodleri</name>
    <dbReference type="NCBI Taxonomy" id="49897"/>
    <lineage>
        <taxon>Bacteria</taxon>
        <taxon>Bacillati</taxon>
        <taxon>Actinomycetota</taxon>
        <taxon>Actinomycetes</taxon>
        <taxon>Mycobacteriales</taxon>
        <taxon>Mycobacteriaceae</taxon>
        <taxon>Mycolicibacterium</taxon>
    </lineage>
</organism>
<keyword evidence="1" id="KW-1133">Transmembrane helix</keyword>
<feature type="transmembrane region" description="Helical" evidence="1">
    <location>
        <begin position="6"/>
        <end position="31"/>
    </location>
</feature>
<sequence>MGSPSTFEIVVMDGATASTLSQILPLLLLTLMVELRRTALHRAFSVVIFGLFFFAFGIIETVLVLSIDGMLYPFQWGDLLSALAIFTLLTMIFVISFIEPRAPREGDPQANDGNGL</sequence>
<keyword evidence="3" id="KW-1185">Reference proteome</keyword>
<feature type="transmembrane region" description="Helical" evidence="1">
    <location>
        <begin position="43"/>
        <end position="67"/>
    </location>
</feature>
<dbReference type="RefSeq" id="WP_140689351.1">
    <property type="nucleotide sequence ID" value="NZ_RCZG01000002.1"/>
</dbReference>
<keyword evidence="1" id="KW-0812">Transmembrane</keyword>
<protein>
    <submittedName>
        <fullName evidence="2">Uncharacterized protein</fullName>
    </submittedName>
</protein>
<dbReference type="Proteomes" id="UP000320095">
    <property type="component" value="Unassembled WGS sequence"/>
</dbReference>
<evidence type="ECO:0000256" key="1">
    <source>
        <dbReference type="SAM" id="Phobius"/>
    </source>
</evidence>
<evidence type="ECO:0000313" key="2">
    <source>
        <dbReference type="EMBL" id="TPG35929.1"/>
    </source>
</evidence>